<dbReference type="InterPro" id="IPR036977">
    <property type="entry name" value="DNA_primase_Znf_CHC2"/>
</dbReference>
<dbReference type="GO" id="GO:0008270">
    <property type="term" value="F:zinc ion binding"/>
    <property type="evidence" value="ECO:0007669"/>
    <property type="project" value="UniProtKB-KW"/>
</dbReference>
<sequence length="275" mass="31345">MTDRITLSGLGEPVRKQGSHQLFYNCPFHEDDKGHMGVDTKRGIYHCFKCGAKGKVRDLEIPLSDFKEQVENFLYGKPDQERTNDSLSNLALPREFQLVTKQSGLPYQYLRNREITKTEIRSYKMGYCNSGVFQDRVIVPIYEGDKLKYFVGRTYTNREPKYMNAPIEKGGTVFKTFKGLVPRAIICEGIFDAMRIGRLFPAIALLGKVVNGSAQITSILKSTKEAFVMLDRDAESQGFYASNVLNYYLKTQVMFIKDKDPGSMSLDDLRKILPK</sequence>
<keyword evidence="3" id="KW-0862">Zinc</keyword>
<feature type="domain" description="Zinc finger CHC2-type" evidence="4">
    <location>
        <begin position="26"/>
        <end position="74"/>
    </location>
</feature>
<dbReference type="SUPFAM" id="SSF56731">
    <property type="entry name" value="DNA primase core"/>
    <property type="match status" value="1"/>
</dbReference>
<dbReference type="PANTHER" id="PTHR30313">
    <property type="entry name" value="DNA PRIMASE"/>
    <property type="match status" value="1"/>
</dbReference>
<reference evidence="5" key="1">
    <citation type="submission" date="2020-03" db="EMBL/GenBank/DDBJ databases">
        <title>The deep terrestrial virosphere.</title>
        <authorList>
            <person name="Holmfeldt K."/>
            <person name="Nilsson E."/>
            <person name="Simone D."/>
            <person name="Lopez-Fernandez M."/>
            <person name="Wu X."/>
            <person name="de Brujin I."/>
            <person name="Lundin D."/>
            <person name="Andersson A."/>
            <person name="Bertilsson S."/>
            <person name="Dopson M."/>
        </authorList>
    </citation>
    <scope>NUCLEOTIDE SEQUENCE</scope>
    <source>
        <strain evidence="6">MM415A01589</strain>
        <strain evidence="7">MM415B03796</strain>
        <strain evidence="5">TM448A04475</strain>
        <strain evidence="8">TM448B04106</strain>
    </source>
</reference>
<dbReference type="CDD" id="cd01029">
    <property type="entry name" value="TOPRIM_primases"/>
    <property type="match status" value="1"/>
</dbReference>
<dbReference type="EMBL" id="MT143250">
    <property type="protein sequence ID" value="QJA94655.1"/>
    <property type="molecule type" value="Genomic_DNA"/>
</dbReference>
<dbReference type="EMBL" id="MT145060">
    <property type="protein sequence ID" value="QJI03129.1"/>
    <property type="molecule type" value="Genomic_DNA"/>
</dbReference>
<evidence type="ECO:0000259" key="4">
    <source>
        <dbReference type="SMART" id="SM00400"/>
    </source>
</evidence>
<dbReference type="SUPFAM" id="SSF57783">
    <property type="entry name" value="Zinc beta-ribbon"/>
    <property type="match status" value="1"/>
</dbReference>
<dbReference type="GO" id="GO:0003899">
    <property type="term" value="F:DNA-directed RNA polymerase activity"/>
    <property type="evidence" value="ECO:0007669"/>
    <property type="project" value="InterPro"/>
</dbReference>
<keyword evidence="1" id="KW-0479">Metal-binding</keyword>
<name>A0A6H2A306_9ZZZZ</name>
<evidence type="ECO:0000256" key="3">
    <source>
        <dbReference type="ARBA" id="ARBA00022833"/>
    </source>
</evidence>
<dbReference type="PANTHER" id="PTHR30313:SF2">
    <property type="entry name" value="DNA PRIMASE"/>
    <property type="match status" value="1"/>
</dbReference>
<evidence type="ECO:0000313" key="7">
    <source>
        <dbReference type="EMBL" id="QJA94655.1"/>
    </source>
</evidence>
<keyword evidence="2" id="KW-0863">Zinc-finger</keyword>
<dbReference type="GO" id="GO:0006269">
    <property type="term" value="P:DNA replication, synthesis of primer"/>
    <property type="evidence" value="ECO:0007669"/>
    <property type="project" value="TreeGrafter"/>
</dbReference>
<evidence type="ECO:0000313" key="6">
    <source>
        <dbReference type="EMBL" id="QJA76068.1"/>
    </source>
</evidence>
<proteinExistence type="predicted"/>
<dbReference type="InterPro" id="IPR002694">
    <property type="entry name" value="Znf_CHC2"/>
</dbReference>
<dbReference type="GO" id="GO:0005737">
    <property type="term" value="C:cytoplasm"/>
    <property type="evidence" value="ECO:0007669"/>
    <property type="project" value="TreeGrafter"/>
</dbReference>
<accession>A0A6H2A306</accession>
<evidence type="ECO:0000313" key="8">
    <source>
        <dbReference type="EMBL" id="QJI03129.1"/>
    </source>
</evidence>
<protein>
    <submittedName>
        <fullName evidence="5">Putative primase</fullName>
    </submittedName>
</protein>
<organism evidence="5">
    <name type="scientific">viral metagenome</name>
    <dbReference type="NCBI Taxonomy" id="1070528"/>
    <lineage>
        <taxon>unclassified sequences</taxon>
        <taxon>metagenomes</taxon>
        <taxon>organismal metagenomes</taxon>
    </lineage>
</organism>
<dbReference type="InterPro" id="IPR034154">
    <property type="entry name" value="TOPRIM_DnaG/twinkle"/>
</dbReference>
<gene>
    <name evidence="6" type="ORF">MM415A01589_0020</name>
    <name evidence="7" type="ORF">MM415B03796_0003</name>
    <name evidence="5" type="ORF">TM448A04475_0002</name>
    <name evidence="8" type="ORF">TM448B04106_0008</name>
</gene>
<dbReference type="Pfam" id="PF01807">
    <property type="entry name" value="Zn_ribbon_DnaG"/>
    <property type="match status" value="1"/>
</dbReference>
<dbReference type="EMBL" id="MT142202">
    <property type="protein sequence ID" value="QJA76068.1"/>
    <property type="molecule type" value="Genomic_DNA"/>
</dbReference>
<dbReference type="AlphaFoldDB" id="A0A6H2A306"/>
<evidence type="ECO:0000256" key="2">
    <source>
        <dbReference type="ARBA" id="ARBA00022771"/>
    </source>
</evidence>
<dbReference type="GO" id="GO:0003677">
    <property type="term" value="F:DNA binding"/>
    <property type="evidence" value="ECO:0007669"/>
    <property type="project" value="InterPro"/>
</dbReference>
<dbReference type="SMART" id="SM00400">
    <property type="entry name" value="ZnF_CHCC"/>
    <property type="match status" value="1"/>
</dbReference>
<dbReference type="InterPro" id="IPR050219">
    <property type="entry name" value="DnaG_primase"/>
</dbReference>
<dbReference type="Gene3D" id="3.90.580.10">
    <property type="entry name" value="Zinc finger, CHC2-type domain"/>
    <property type="match status" value="1"/>
</dbReference>
<dbReference type="EMBL" id="MT144485">
    <property type="protein sequence ID" value="QJA54194.1"/>
    <property type="molecule type" value="Genomic_DNA"/>
</dbReference>
<evidence type="ECO:0000313" key="5">
    <source>
        <dbReference type="EMBL" id="QJA54194.1"/>
    </source>
</evidence>
<evidence type="ECO:0000256" key="1">
    <source>
        <dbReference type="ARBA" id="ARBA00022723"/>
    </source>
</evidence>